<keyword evidence="8 15" id="KW-0547">Nucleotide-binding</keyword>
<evidence type="ECO:0000256" key="10">
    <source>
        <dbReference type="ARBA" id="ARBA00023002"/>
    </source>
</evidence>
<dbReference type="FunFam" id="2.40.10.310:FF:000001">
    <property type="entry name" value="NSA2, ribosome biogenesis homolog"/>
    <property type="match status" value="1"/>
</dbReference>
<dbReference type="FunFam" id="3.20.70.20:FF:000001">
    <property type="entry name" value="Ribonucleoside-diphosphate reductase"/>
    <property type="match status" value="1"/>
</dbReference>
<accession>A0AAV7E5T9</accession>
<dbReference type="InterPro" id="IPR039718">
    <property type="entry name" value="Rrm1"/>
</dbReference>
<dbReference type="EMBL" id="JAINDJ010000006">
    <property type="protein sequence ID" value="KAG9444215.1"/>
    <property type="molecule type" value="Genomic_DNA"/>
</dbReference>
<comment type="function">
    <text evidence="16">Provides the precursors necessary for DNA synthesis. Catalyzes the biosynthesis of deoxyribonucleotides from the corresponding ribonucleotides.</text>
</comment>
<protein>
    <recommendedName>
        <fullName evidence="4 16">Ribonucleoside-diphosphate reductase</fullName>
        <ecNumber evidence="4 16">1.17.4.1</ecNumber>
    </recommendedName>
</protein>
<evidence type="ECO:0000256" key="12">
    <source>
        <dbReference type="ARBA" id="ARBA00023157"/>
    </source>
</evidence>
<evidence type="ECO:0000256" key="1">
    <source>
        <dbReference type="ARBA" id="ARBA00004604"/>
    </source>
</evidence>
<evidence type="ECO:0000313" key="18">
    <source>
        <dbReference type="EMBL" id="KAG9444215.1"/>
    </source>
</evidence>
<dbReference type="GO" id="GO:0042273">
    <property type="term" value="P:ribosomal large subunit biogenesis"/>
    <property type="evidence" value="ECO:0007669"/>
    <property type="project" value="UniProtKB-ARBA"/>
</dbReference>
<dbReference type="GO" id="GO:0009263">
    <property type="term" value="P:deoxyribonucleotide biosynthetic process"/>
    <property type="evidence" value="ECO:0007669"/>
    <property type="project" value="UniProtKB-KW"/>
</dbReference>
<dbReference type="GO" id="GO:0005730">
    <property type="term" value="C:nucleolus"/>
    <property type="evidence" value="ECO:0007669"/>
    <property type="project" value="UniProtKB-SubCell"/>
</dbReference>
<keyword evidence="5" id="KW-0690">Ribosome biogenesis</keyword>
<dbReference type="SUPFAM" id="SSF48168">
    <property type="entry name" value="R1 subunit of ribonucleotide reductase, N-terminal domain"/>
    <property type="match status" value="1"/>
</dbReference>
<dbReference type="PANTHER" id="PTHR11573:SF6">
    <property type="entry name" value="RIBONUCLEOSIDE-DIPHOSPHATE REDUCTASE LARGE SUBUNIT"/>
    <property type="match status" value="1"/>
</dbReference>
<keyword evidence="10 16" id="KW-0560">Oxidoreductase</keyword>
<comment type="caution">
    <text evidence="18">The sequence shown here is derived from an EMBL/GenBank/DDBJ whole genome shotgun (WGS) entry which is preliminary data.</text>
</comment>
<dbReference type="Pfam" id="PF01201">
    <property type="entry name" value="Ribosomal_S8e"/>
    <property type="match status" value="1"/>
</dbReference>
<keyword evidence="11 16" id="KW-0215">Deoxyribonucleotide synthesis</keyword>
<dbReference type="GO" id="GO:0005971">
    <property type="term" value="C:ribonucleoside-diphosphate reductase complex"/>
    <property type="evidence" value="ECO:0007669"/>
    <property type="project" value="TreeGrafter"/>
</dbReference>
<dbReference type="NCBIfam" id="TIGR02506">
    <property type="entry name" value="NrdE_NrdA"/>
    <property type="match status" value="1"/>
</dbReference>
<evidence type="ECO:0000256" key="16">
    <source>
        <dbReference type="RuleBase" id="RU003410"/>
    </source>
</evidence>
<evidence type="ECO:0000259" key="17">
    <source>
        <dbReference type="PROSITE" id="PS51161"/>
    </source>
</evidence>
<keyword evidence="6" id="KW-0021">Allosteric enzyme</keyword>
<evidence type="ECO:0000256" key="13">
    <source>
        <dbReference type="ARBA" id="ARBA00023242"/>
    </source>
</evidence>
<dbReference type="SUPFAM" id="SSF51998">
    <property type="entry name" value="PFL-like glycyl radical enzymes"/>
    <property type="match status" value="1"/>
</dbReference>
<keyword evidence="19" id="KW-1185">Reference proteome</keyword>
<organism evidence="18 19">
    <name type="scientific">Aristolochia fimbriata</name>
    <name type="common">White veined hardy Dutchman's pipe vine</name>
    <dbReference type="NCBI Taxonomy" id="158543"/>
    <lineage>
        <taxon>Eukaryota</taxon>
        <taxon>Viridiplantae</taxon>
        <taxon>Streptophyta</taxon>
        <taxon>Embryophyta</taxon>
        <taxon>Tracheophyta</taxon>
        <taxon>Spermatophyta</taxon>
        <taxon>Magnoliopsida</taxon>
        <taxon>Magnoliidae</taxon>
        <taxon>Piperales</taxon>
        <taxon>Aristolochiaceae</taxon>
        <taxon>Aristolochia</taxon>
    </lineage>
</organism>
<name>A0AAV7E5T9_ARIFI</name>
<dbReference type="GO" id="GO:0030684">
    <property type="term" value="C:preribosome"/>
    <property type="evidence" value="ECO:0007669"/>
    <property type="project" value="UniProtKB-ARBA"/>
</dbReference>
<keyword evidence="7" id="KW-0698">rRNA processing</keyword>
<evidence type="ECO:0000256" key="14">
    <source>
        <dbReference type="ARBA" id="ARBA00047754"/>
    </source>
</evidence>
<dbReference type="GO" id="GO:0006364">
    <property type="term" value="P:rRNA processing"/>
    <property type="evidence" value="ECO:0007669"/>
    <property type="project" value="UniProtKB-KW"/>
</dbReference>
<dbReference type="AlphaFoldDB" id="A0AAV7E5T9"/>
<comment type="catalytic activity">
    <reaction evidence="14 16">
        <text>a 2'-deoxyribonucleoside 5'-diphosphate + [thioredoxin]-disulfide + H2O = a ribonucleoside 5'-diphosphate + [thioredoxin]-dithiol</text>
        <dbReference type="Rhea" id="RHEA:23252"/>
        <dbReference type="Rhea" id="RHEA-COMP:10698"/>
        <dbReference type="Rhea" id="RHEA-COMP:10700"/>
        <dbReference type="ChEBI" id="CHEBI:15377"/>
        <dbReference type="ChEBI" id="CHEBI:29950"/>
        <dbReference type="ChEBI" id="CHEBI:50058"/>
        <dbReference type="ChEBI" id="CHEBI:57930"/>
        <dbReference type="ChEBI" id="CHEBI:73316"/>
        <dbReference type="EC" id="1.17.4.1"/>
    </reaction>
</comment>
<dbReference type="GO" id="GO:0004748">
    <property type="term" value="F:ribonucleoside-diphosphate reductase activity, thioredoxin disulfide as acceptor"/>
    <property type="evidence" value="ECO:0007669"/>
    <property type="project" value="UniProtKB-EC"/>
</dbReference>
<dbReference type="InterPro" id="IPR022309">
    <property type="entry name" value="Ribosomal_Se8/biogenesis_NSA2"/>
</dbReference>
<evidence type="ECO:0000256" key="9">
    <source>
        <dbReference type="ARBA" id="ARBA00022840"/>
    </source>
</evidence>
<dbReference type="InterPro" id="IPR005144">
    <property type="entry name" value="ATP-cone_dom"/>
</dbReference>
<evidence type="ECO:0000256" key="7">
    <source>
        <dbReference type="ARBA" id="ARBA00022552"/>
    </source>
</evidence>
<dbReference type="CDD" id="cd01679">
    <property type="entry name" value="RNR_I"/>
    <property type="match status" value="1"/>
</dbReference>
<dbReference type="Gene3D" id="2.40.10.310">
    <property type="match status" value="1"/>
</dbReference>
<dbReference type="Pfam" id="PF02867">
    <property type="entry name" value="Ribonuc_red_lgC"/>
    <property type="match status" value="1"/>
</dbReference>
<keyword evidence="13" id="KW-0539">Nucleus</keyword>
<evidence type="ECO:0000313" key="19">
    <source>
        <dbReference type="Proteomes" id="UP000825729"/>
    </source>
</evidence>
<evidence type="ECO:0000256" key="2">
    <source>
        <dbReference type="ARBA" id="ARBA00005424"/>
    </source>
</evidence>
<dbReference type="EC" id="1.17.4.1" evidence="4 16"/>
<keyword evidence="9 15" id="KW-0067">ATP-binding</keyword>
<dbReference type="Pfam" id="PF03477">
    <property type="entry name" value="ATP-cone"/>
    <property type="match status" value="1"/>
</dbReference>
<gene>
    <name evidence="18" type="ORF">H6P81_015555</name>
</gene>
<dbReference type="GO" id="GO:0005524">
    <property type="term" value="F:ATP binding"/>
    <property type="evidence" value="ECO:0007669"/>
    <property type="project" value="UniProtKB-UniRule"/>
</dbReference>
<comment type="similarity">
    <text evidence="3 16">Belongs to the ribonucleoside diphosphate reductase large chain family.</text>
</comment>
<evidence type="ECO:0000256" key="5">
    <source>
        <dbReference type="ARBA" id="ARBA00022517"/>
    </source>
</evidence>
<dbReference type="InterPro" id="IPR013509">
    <property type="entry name" value="RNR_lsu_N"/>
</dbReference>
<evidence type="ECO:0000256" key="6">
    <source>
        <dbReference type="ARBA" id="ARBA00022533"/>
    </source>
</evidence>
<dbReference type="PANTHER" id="PTHR11573">
    <property type="entry name" value="RIBONUCLEOSIDE-DIPHOSPHATE REDUCTASE LARGE CHAIN"/>
    <property type="match status" value="1"/>
</dbReference>
<dbReference type="InterPro" id="IPR000788">
    <property type="entry name" value="RNR_lg_C"/>
</dbReference>
<evidence type="ECO:0000256" key="3">
    <source>
        <dbReference type="ARBA" id="ARBA00010406"/>
    </source>
</evidence>
<keyword evidence="12" id="KW-1015">Disulfide bond</keyword>
<reference evidence="18 19" key="1">
    <citation type="submission" date="2021-07" db="EMBL/GenBank/DDBJ databases">
        <title>The Aristolochia fimbriata genome: insights into angiosperm evolution, floral development and chemical biosynthesis.</title>
        <authorList>
            <person name="Jiao Y."/>
        </authorList>
    </citation>
    <scope>NUCLEOTIDE SEQUENCE [LARGE SCALE GENOMIC DNA]</scope>
    <source>
        <strain evidence="18">IBCAS-2021</strain>
        <tissue evidence="18">Leaf</tissue>
    </source>
</reference>
<dbReference type="InterPro" id="IPR008926">
    <property type="entry name" value="RNR_R1-su_N"/>
</dbReference>
<evidence type="ECO:0000256" key="15">
    <source>
        <dbReference type="PROSITE-ProRule" id="PRU00492"/>
    </source>
</evidence>
<proteinExistence type="inferred from homology"/>
<dbReference type="Proteomes" id="UP000825729">
    <property type="component" value="Unassembled WGS sequence"/>
</dbReference>
<dbReference type="InterPro" id="IPR013346">
    <property type="entry name" value="NrdE_NrdA_C"/>
</dbReference>
<dbReference type="PROSITE" id="PS00089">
    <property type="entry name" value="RIBORED_LARGE"/>
    <property type="match status" value="1"/>
</dbReference>
<comment type="subcellular location">
    <subcellularLocation>
        <location evidence="1">Nucleus</location>
        <location evidence="1">Nucleolus</location>
    </subcellularLocation>
</comment>
<dbReference type="PROSITE" id="PS51161">
    <property type="entry name" value="ATP_CONE"/>
    <property type="match status" value="1"/>
</dbReference>
<dbReference type="InterPro" id="IPR039411">
    <property type="entry name" value="NSA2_fam"/>
</dbReference>
<dbReference type="PRINTS" id="PR01183">
    <property type="entry name" value="RIBORDTASEM1"/>
</dbReference>
<dbReference type="Gene3D" id="3.20.70.20">
    <property type="match status" value="1"/>
</dbReference>
<dbReference type="Pfam" id="PF00317">
    <property type="entry name" value="Ribonuc_red_lgN"/>
    <property type="match status" value="1"/>
</dbReference>
<comment type="similarity">
    <text evidence="2">Belongs to the eukaryotic ribosomal protein eS8 family. Ribosome biogenesis protein NSA2 subfamily.</text>
</comment>
<evidence type="ECO:0000256" key="4">
    <source>
        <dbReference type="ARBA" id="ARBA00012274"/>
    </source>
</evidence>
<evidence type="ECO:0000256" key="11">
    <source>
        <dbReference type="ARBA" id="ARBA00023116"/>
    </source>
</evidence>
<dbReference type="CDD" id="cd11381">
    <property type="entry name" value="NSA2"/>
    <property type="match status" value="1"/>
</dbReference>
<feature type="domain" description="ATP-cone" evidence="17">
    <location>
        <begin position="2"/>
        <end position="93"/>
    </location>
</feature>
<evidence type="ECO:0000256" key="8">
    <source>
        <dbReference type="ARBA" id="ARBA00022741"/>
    </source>
</evidence>
<sequence>MMYVIKRDGRQEAVHFDKITARLKKLSYGLSVEHCDPVLVAQKVCAGVYKGVTTSQLDELAAETAAAMTASHPDYASLAARIAVSNLHKNTRKSFSETIKEMYYHVSERSGLKAPLVADDVYEIVMKNATRLDSEIIYDRDFDYDYFGFKTLERSYLLKISGKVVERPQHMLMRVSVGIHKEDIDSVIATYHLMSQRWFTHASPTLFNAGTPRPQLSSCFLVCMKDDSIEGIYDTLKECAVISKSAGGIGVSVHNIRATGSYIRGTNGTSNGIMPMLRVFNDTARYVDQGGGKRKGAFAVYLEPWHADIFEFLDLRKNHGKEEHRARDLFYALWVPDLFMRRVESYGDWSLFCPNEAPGLADCWGDEFEKLYTQYEHEGKAKRVVSAQKLWFEILTSQMETGTPYMLFKDTCNRKSNQKNLGTIKSSNLCTEIIEYTSPTETAVCNLASIALPRFVREKGVPIESHPSKLVGSRGSGNRYFDFDKLAEVTQIATYNLNKIIDVNYYPVETARKSNLRHRPIGIGVQGLADTFILLGMPFDSPVAGGLNRDIFETIYYHALKASCELAAKEGPYETYNGSPVSKGILQPDMWDVVPSDRWNWAALREMISNNGVRNSLLVAPMPTASTSQILGNNECFEPYTSNFYHRRVLSGEYMVVNKHLLHDLTEMGLWSLDLKNKIISSDGSVLNIPEIPDELKAIYKTVWEIKQRTLVDMAVDRGCYIDQSQSLNIHMDQPNFGKLTSLHFYAWKKGLKTGMYYLRTRAAADAIKFTVDMSAIKENKVAVDDDIGVKMAQVVCSLENREECLALYIRSTPESRSLAAPFPTLGLFEHHRKATKWQSVWIYKLSSLVESFTLHKMPQGDYIDLHRKRHGYRHDHFERKRKKEAREVHKRSAFAQKALGIKGKLFAKKRYAEKALMKKTLAVHEESSSRRKVDDDVQEGAIPAYLLDRETTTRAKVLSNTIKQKRKEKAGKWEVPLPKVRPVAEDEMFKVIRSGKRKTKQWKRMVTKVTFVGQGFTRKPPKYERFIRPSGLRFNKAHVTHPELKCTFNLEIIGIKKNPNGPMYTSLGVVTKGTIIEVNVSELGLVTPAGKVVWGKYAQVTNNPENDGCINAVLLTARPPYGNEDDDDPAERLAKLAL</sequence>